<dbReference type="Gene3D" id="2.30.29.30">
    <property type="entry name" value="Pleckstrin-homology domain (PH domain)/Phosphotyrosine-binding domain (PTB)"/>
    <property type="match status" value="1"/>
</dbReference>
<gene>
    <name evidence="3" type="ORF">GWI33_005103</name>
</gene>
<dbReference type="Pfam" id="PF02759">
    <property type="entry name" value="RUN"/>
    <property type="match status" value="1"/>
</dbReference>
<dbReference type="SUPFAM" id="SSF50729">
    <property type="entry name" value="PH domain-like"/>
    <property type="match status" value="1"/>
</dbReference>
<name>A0A834IYX2_RHYFE</name>
<dbReference type="OrthoDB" id="9044749at2759"/>
<organism evidence="3 4">
    <name type="scientific">Rhynchophorus ferrugineus</name>
    <name type="common">Red palm weevil</name>
    <name type="synonym">Curculio ferrugineus</name>
    <dbReference type="NCBI Taxonomy" id="354439"/>
    <lineage>
        <taxon>Eukaryota</taxon>
        <taxon>Metazoa</taxon>
        <taxon>Ecdysozoa</taxon>
        <taxon>Arthropoda</taxon>
        <taxon>Hexapoda</taxon>
        <taxon>Insecta</taxon>
        <taxon>Pterygota</taxon>
        <taxon>Neoptera</taxon>
        <taxon>Endopterygota</taxon>
        <taxon>Coleoptera</taxon>
        <taxon>Polyphaga</taxon>
        <taxon>Cucujiformia</taxon>
        <taxon>Curculionidae</taxon>
        <taxon>Dryophthorinae</taxon>
        <taxon>Rhynchophorus</taxon>
    </lineage>
</organism>
<comment type="caution">
    <text evidence="3">The sequence shown here is derived from an EMBL/GenBank/DDBJ whole genome shotgun (WGS) entry which is preliminary data.</text>
</comment>
<keyword evidence="4" id="KW-1185">Reference proteome</keyword>
<evidence type="ECO:0000313" key="4">
    <source>
        <dbReference type="Proteomes" id="UP000625711"/>
    </source>
</evidence>
<feature type="domain" description="PID" evidence="1">
    <location>
        <begin position="300"/>
        <end position="424"/>
    </location>
</feature>
<dbReference type="Pfam" id="PF00640">
    <property type="entry name" value="PID"/>
    <property type="match status" value="1"/>
</dbReference>
<dbReference type="InterPro" id="IPR036034">
    <property type="entry name" value="PDZ_sf"/>
</dbReference>
<evidence type="ECO:0000259" key="1">
    <source>
        <dbReference type="PROSITE" id="PS01179"/>
    </source>
</evidence>
<evidence type="ECO:0000313" key="3">
    <source>
        <dbReference type="EMBL" id="KAF7286463.1"/>
    </source>
</evidence>
<accession>A0A834IYX2</accession>
<dbReference type="InterPro" id="IPR011993">
    <property type="entry name" value="PH-like_dom_sf"/>
</dbReference>
<dbReference type="PROSITE" id="PS01179">
    <property type="entry name" value="PID"/>
    <property type="match status" value="1"/>
</dbReference>
<protein>
    <recommendedName>
        <fullName evidence="5">RUN domain-containing protein</fullName>
    </recommendedName>
</protein>
<dbReference type="PANTHER" id="PTHR46753:SF3">
    <property type="entry name" value="PDZ DOMAIN-CONTAINING PROTEIN"/>
    <property type="match status" value="1"/>
</dbReference>
<dbReference type="AlphaFoldDB" id="A0A834IYX2"/>
<dbReference type="PROSITE" id="PS50826">
    <property type="entry name" value="RUN"/>
    <property type="match status" value="1"/>
</dbReference>
<dbReference type="CDD" id="cd17682">
    <property type="entry name" value="RUN_RUFY4_like"/>
    <property type="match status" value="1"/>
</dbReference>
<dbReference type="Proteomes" id="UP000625711">
    <property type="component" value="Unassembled WGS sequence"/>
</dbReference>
<reference evidence="3" key="1">
    <citation type="submission" date="2020-08" db="EMBL/GenBank/DDBJ databases">
        <title>Genome sequencing and assembly of the red palm weevil Rhynchophorus ferrugineus.</title>
        <authorList>
            <person name="Dias G.B."/>
            <person name="Bergman C.M."/>
            <person name="Manee M."/>
        </authorList>
    </citation>
    <scope>NUCLEOTIDE SEQUENCE</scope>
    <source>
        <strain evidence="3">AA-2017</strain>
        <tissue evidence="3">Whole larva</tissue>
    </source>
</reference>
<proteinExistence type="predicted"/>
<dbReference type="InterPro" id="IPR006020">
    <property type="entry name" value="PTB/PI_dom"/>
</dbReference>
<feature type="domain" description="RUN" evidence="2">
    <location>
        <begin position="25"/>
        <end position="163"/>
    </location>
</feature>
<dbReference type="SUPFAM" id="SSF140741">
    <property type="entry name" value="RUN domain-like"/>
    <property type="match status" value="1"/>
</dbReference>
<dbReference type="EMBL" id="JAACXV010000025">
    <property type="protein sequence ID" value="KAF7286463.1"/>
    <property type="molecule type" value="Genomic_DNA"/>
</dbReference>
<dbReference type="InterPro" id="IPR037213">
    <property type="entry name" value="Run_dom_sf"/>
</dbReference>
<evidence type="ECO:0000259" key="2">
    <source>
        <dbReference type="PROSITE" id="PS50826"/>
    </source>
</evidence>
<dbReference type="Gene3D" id="1.20.58.900">
    <property type="match status" value="1"/>
</dbReference>
<dbReference type="PANTHER" id="PTHR46753">
    <property type="entry name" value="FYVE AND COILED-COIL DOMAIN-CONTAINING PROTEIN 1"/>
    <property type="match status" value="1"/>
</dbReference>
<sequence>MSVSDPLVKDIKGCVQQFLNSASINDNNFYFVFFCQTLEKIFNKGLIRQQNTKYFNRTIDAYAWMVSVAREKDPGNLTYRTCVDSIKDKAEVSSNEGRFRCLVKKCLTKKCLHVSVERLIESQIANLLYSSNSILGDEILSEIFLSVLRQVSKIQFSLDLTNCSFLDTSWYIPEIVTMELVPSKTLGIAVSFCGNKAVIVNIESNGVLAENNKITIGDVLDNLNGTHIDLSCKGRLSSIMKSKKNKPIFVRVAKAVYTDSNEFYQPIENLLRQLKLDVKLNKPEQNPDNSNSRKKTCYGYAAKYLAVIDVGTLGNVKQVQKSIKTLLNNNMQDGNTVTKFDQDVSLEIGEIGLKIRNKNSNEIIMEHPYMKISACGNLPHCPTIFGYCAGKENCDIAKDFQCYVFESRTFDDADTILQSIGQGFHRTHYAV</sequence>
<dbReference type="SUPFAM" id="SSF50156">
    <property type="entry name" value="PDZ domain-like"/>
    <property type="match status" value="1"/>
</dbReference>
<evidence type="ECO:0008006" key="5">
    <source>
        <dbReference type="Google" id="ProtNLM"/>
    </source>
</evidence>
<dbReference type="InterPro" id="IPR004012">
    <property type="entry name" value="Run_dom"/>
</dbReference>